<evidence type="ECO:0000313" key="3">
    <source>
        <dbReference type="EMBL" id="MFC7441434.1"/>
    </source>
</evidence>
<name>A0ABW2RKE2_9BACL</name>
<sequence length="76" mass="8592">MKKLAKNLALKLARKEKGLTQLQLAKLLGYKGGQSVSNWENGRIKPPLTVASKIARILEKDIDSLFFEDKEQENHT</sequence>
<comment type="caution">
    <text evidence="3">The sequence shown here is derived from an EMBL/GenBank/DDBJ whole genome shotgun (WGS) entry which is preliminary data.</text>
</comment>
<dbReference type="Pfam" id="PF01381">
    <property type="entry name" value="HTH_3"/>
    <property type="match status" value="1"/>
</dbReference>
<organism evidence="3 4">
    <name type="scientific">Laceyella putida</name>
    <dbReference type="NCBI Taxonomy" id="110101"/>
    <lineage>
        <taxon>Bacteria</taxon>
        <taxon>Bacillati</taxon>
        <taxon>Bacillota</taxon>
        <taxon>Bacilli</taxon>
        <taxon>Bacillales</taxon>
        <taxon>Thermoactinomycetaceae</taxon>
        <taxon>Laceyella</taxon>
    </lineage>
</organism>
<evidence type="ECO:0000256" key="1">
    <source>
        <dbReference type="ARBA" id="ARBA00023125"/>
    </source>
</evidence>
<dbReference type="PANTHER" id="PTHR46558:SF3">
    <property type="entry name" value="TRANSCRIPTIONAL REGULATOR"/>
    <property type="match status" value="1"/>
</dbReference>
<dbReference type="InterPro" id="IPR010982">
    <property type="entry name" value="Lambda_DNA-bd_dom_sf"/>
</dbReference>
<dbReference type="SUPFAM" id="SSF47413">
    <property type="entry name" value="lambda repressor-like DNA-binding domains"/>
    <property type="match status" value="1"/>
</dbReference>
<evidence type="ECO:0000259" key="2">
    <source>
        <dbReference type="PROSITE" id="PS50943"/>
    </source>
</evidence>
<feature type="domain" description="HTH cro/C1-type" evidence="2">
    <location>
        <begin position="10"/>
        <end position="65"/>
    </location>
</feature>
<dbReference type="InterPro" id="IPR001387">
    <property type="entry name" value="Cro/C1-type_HTH"/>
</dbReference>
<dbReference type="PROSITE" id="PS50943">
    <property type="entry name" value="HTH_CROC1"/>
    <property type="match status" value="1"/>
</dbReference>
<proteinExistence type="predicted"/>
<protein>
    <submittedName>
        <fullName evidence="3">Helix-turn-helix transcriptional regulator</fullName>
    </submittedName>
</protein>
<dbReference type="Proteomes" id="UP001596500">
    <property type="component" value="Unassembled WGS sequence"/>
</dbReference>
<keyword evidence="1" id="KW-0238">DNA-binding</keyword>
<dbReference type="SMART" id="SM00530">
    <property type="entry name" value="HTH_XRE"/>
    <property type="match status" value="1"/>
</dbReference>
<evidence type="ECO:0000313" key="4">
    <source>
        <dbReference type="Proteomes" id="UP001596500"/>
    </source>
</evidence>
<dbReference type="CDD" id="cd00093">
    <property type="entry name" value="HTH_XRE"/>
    <property type="match status" value="1"/>
</dbReference>
<dbReference type="EMBL" id="JBHTBW010000021">
    <property type="protein sequence ID" value="MFC7441434.1"/>
    <property type="molecule type" value="Genomic_DNA"/>
</dbReference>
<dbReference type="PANTHER" id="PTHR46558">
    <property type="entry name" value="TRACRIPTIONAL REGULATORY PROTEIN-RELATED-RELATED"/>
    <property type="match status" value="1"/>
</dbReference>
<dbReference type="RefSeq" id="WP_379864717.1">
    <property type="nucleotide sequence ID" value="NZ_JBHTBW010000021.1"/>
</dbReference>
<reference evidence="4" key="1">
    <citation type="journal article" date="2019" name="Int. J. Syst. Evol. Microbiol.">
        <title>The Global Catalogue of Microorganisms (GCM) 10K type strain sequencing project: providing services to taxonomists for standard genome sequencing and annotation.</title>
        <authorList>
            <consortium name="The Broad Institute Genomics Platform"/>
            <consortium name="The Broad Institute Genome Sequencing Center for Infectious Disease"/>
            <person name="Wu L."/>
            <person name="Ma J."/>
        </authorList>
    </citation>
    <scope>NUCLEOTIDE SEQUENCE [LARGE SCALE GENOMIC DNA]</scope>
    <source>
        <strain evidence="4">CGMCC 1.12942</strain>
    </source>
</reference>
<dbReference type="Gene3D" id="1.10.260.40">
    <property type="entry name" value="lambda repressor-like DNA-binding domains"/>
    <property type="match status" value="1"/>
</dbReference>
<gene>
    <name evidence="3" type="ORF">ACFQNG_09720</name>
</gene>
<keyword evidence="4" id="KW-1185">Reference proteome</keyword>
<accession>A0ABW2RKE2</accession>